<evidence type="ECO:0000256" key="1">
    <source>
        <dbReference type="SAM" id="MobiDB-lite"/>
    </source>
</evidence>
<feature type="compositionally biased region" description="Basic residues" evidence="1">
    <location>
        <begin position="68"/>
        <end position="84"/>
    </location>
</feature>
<feature type="compositionally biased region" description="Basic and acidic residues" evidence="1">
    <location>
        <begin position="54"/>
        <end position="66"/>
    </location>
</feature>
<reference evidence="3" key="1">
    <citation type="submission" date="2022-11" db="UniProtKB">
        <authorList>
            <consortium name="WormBaseParasite"/>
        </authorList>
    </citation>
    <scope>IDENTIFICATION</scope>
</reference>
<name>A0A914KZB2_MELIC</name>
<dbReference type="WBParaSite" id="Minc3s00189g07139">
    <property type="protein sequence ID" value="Minc3s00189g07139"/>
    <property type="gene ID" value="Minc3s00189g07139"/>
</dbReference>
<dbReference type="Proteomes" id="UP000887563">
    <property type="component" value="Unplaced"/>
</dbReference>
<feature type="region of interest" description="Disordered" evidence="1">
    <location>
        <begin position="54"/>
        <end position="84"/>
    </location>
</feature>
<evidence type="ECO:0000313" key="3">
    <source>
        <dbReference type="WBParaSite" id="Minc3s00189g07139"/>
    </source>
</evidence>
<accession>A0A914KZB2</accession>
<protein>
    <submittedName>
        <fullName evidence="3">Uncharacterized protein</fullName>
    </submittedName>
</protein>
<dbReference type="AlphaFoldDB" id="A0A914KZB2"/>
<evidence type="ECO:0000313" key="2">
    <source>
        <dbReference type="Proteomes" id="UP000887563"/>
    </source>
</evidence>
<sequence length="84" mass="10065">MKKISSMIEDKMRNFRNEMEDCPHSFISNAIIGHQLYGSINENEQENDLKERLDEGWAKSKNEMRNAKFSRQKMRKMQNSKIRN</sequence>
<keyword evidence="2" id="KW-1185">Reference proteome</keyword>
<proteinExistence type="predicted"/>
<organism evidence="2 3">
    <name type="scientific">Meloidogyne incognita</name>
    <name type="common">Southern root-knot nematode worm</name>
    <name type="synonym">Oxyuris incognita</name>
    <dbReference type="NCBI Taxonomy" id="6306"/>
    <lineage>
        <taxon>Eukaryota</taxon>
        <taxon>Metazoa</taxon>
        <taxon>Ecdysozoa</taxon>
        <taxon>Nematoda</taxon>
        <taxon>Chromadorea</taxon>
        <taxon>Rhabditida</taxon>
        <taxon>Tylenchina</taxon>
        <taxon>Tylenchomorpha</taxon>
        <taxon>Tylenchoidea</taxon>
        <taxon>Meloidogynidae</taxon>
        <taxon>Meloidogyninae</taxon>
        <taxon>Meloidogyne</taxon>
        <taxon>Meloidogyne incognita group</taxon>
    </lineage>
</organism>